<evidence type="ECO:0000313" key="11">
    <source>
        <dbReference type="Proteomes" id="UP000776700"/>
    </source>
</evidence>
<dbReference type="SFLD" id="SFLDG01280">
    <property type="entry name" value="HydE/PylB-like"/>
    <property type="match status" value="1"/>
</dbReference>
<evidence type="ECO:0000256" key="6">
    <source>
        <dbReference type="ARBA" id="ARBA00034078"/>
    </source>
</evidence>
<dbReference type="Proteomes" id="UP000776700">
    <property type="component" value="Unassembled WGS sequence"/>
</dbReference>
<keyword evidence="1 7" id="KW-0004">4Fe-4S</keyword>
<evidence type="ECO:0000256" key="1">
    <source>
        <dbReference type="ARBA" id="ARBA00022485"/>
    </source>
</evidence>
<dbReference type="InterPro" id="IPR024021">
    <property type="entry name" value="FeFe-hyd_HydE_rSAM"/>
</dbReference>
<dbReference type="SFLD" id="SFLDG01082">
    <property type="entry name" value="B12-binding_domain_containing"/>
    <property type="match status" value="1"/>
</dbReference>
<keyword evidence="4 7" id="KW-0408">Iron</keyword>
<comment type="cofactor">
    <cofactor evidence="6">
        <name>[2Fe-2S] cluster</name>
        <dbReference type="ChEBI" id="CHEBI:190135"/>
    </cofactor>
</comment>
<name>A0A921N228_9FIRM</name>
<dbReference type="GO" id="GO:0016740">
    <property type="term" value="F:transferase activity"/>
    <property type="evidence" value="ECO:0007669"/>
    <property type="project" value="TreeGrafter"/>
</dbReference>
<dbReference type="SMART" id="SM00729">
    <property type="entry name" value="Elp3"/>
    <property type="match status" value="1"/>
</dbReference>
<dbReference type="AlphaFoldDB" id="A0A921N228"/>
<proteinExistence type="predicted"/>
<protein>
    <submittedName>
        <fullName evidence="10">[FeFe] hydrogenase H-cluster radical SAM maturase HydE</fullName>
    </submittedName>
</protein>
<dbReference type="EMBL" id="DYUB01000236">
    <property type="protein sequence ID" value="HJG96935.1"/>
    <property type="molecule type" value="Genomic_DNA"/>
</dbReference>
<feature type="domain" description="Radical SAM core" evidence="9">
    <location>
        <begin position="48"/>
        <end position="263"/>
    </location>
</feature>
<dbReference type="InterPro" id="IPR034422">
    <property type="entry name" value="HydE/PylB-like"/>
</dbReference>
<dbReference type="Gene3D" id="3.20.20.70">
    <property type="entry name" value="Aldolase class I"/>
    <property type="match status" value="1"/>
</dbReference>
<dbReference type="NCBIfam" id="TIGR03956">
    <property type="entry name" value="rSAM_HydE"/>
    <property type="match status" value="1"/>
</dbReference>
<sequence>MKAIIQKLYDTNDASREELLYLLDNIDDDSKKFLIDKAYKTRYKYFKNTVFMRGLIEISSYCKKDCLYCGLRRSNKNAQRYRLDVDDIVECAKRGDELGYKTIVLQGGEDAFYTDEKMIQIIKAIKKELPNNALTLSIGERSYDSYKKLYEAGADRFLLRHESATKSLYESIHNNESFEERIRCLRNLKEIGFQAGAGFMVGLPNQTNEDLVNDLRFIKELEPAMCGIGPFIPHKDTPLRDCSAGTIEKTVILLAITRLLLPKVLLPATTALSSIDSNGRNEGLRAGANVIMPNLSPMSVRKKYSLYNNKAFILDEDAEYRDSIEEKLKEAGFELVVSRGDNPDFI</sequence>
<gene>
    <name evidence="10" type="primary">hydE</name>
    <name evidence="10" type="ORF">K8V90_07545</name>
</gene>
<evidence type="ECO:0000256" key="3">
    <source>
        <dbReference type="ARBA" id="ARBA00022723"/>
    </source>
</evidence>
<dbReference type="CDD" id="cd01335">
    <property type="entry name" value="Radical_SAM"/>
    <property type="match status" value="1"/>
</dbReference>
<dbReference type="SUPFAM" id="SSF102114">
    <property type="entry name" value="Radical SAM enzymes"/>
    <property type="match status" value="1"/>
</dbReference>
<feature type="binding site" evidence="8">
    <location>
        <position position="181"/>
    </location>
    <ligand>
        <name>S-adenosyl-L-methionine</name>
        <dbReference type="ChEBI" id="CHEBI:59789"/>
    </ligand>
</feature>
<dbReference type="SMART" id="SM00876">
    <property type="entry name" value="BATS"/>
    <property type="match status" value="1"/>
</dbReference>
<dbReference type="GO" id="GO:0042364">
    <property type="term" value="P:water-soluble vitamin biosynthetic process"/>
    <property type="evidence" value="ECO:0007669"/>
    <property type="project" value="UniProtKB-ARBA"/>
</dbReference>
<feature type="binding site" evidence="7">
    <location>
        <position position="62"/>
    </location>
    <ligand>
        <name>[4Fe-4S] cluster</name>
        <dbReference type="ChEBI" id="CHEBI:49883"/>
        <note>4Fe-4S-S-AdoMet</note>
    </ligand>
</feature>
<dbReference type="PIRSF" id="PIRSF004762">
    <property type="entry name" value="CHP00423"/>
    <property type="match status" value="1"/>
</dbReference>
<accession>A0A921N228</accession>
<dbReference type="SFLD" id="SFLDS00029">
    <property type="entry name" value="Radical_SAM"/>
    <property type="match status" value="1"/>
</dbReference>
<dbReference type="InterPro" id="IPR007197">
    <property type="entry name" value="rSAM"/>
</dbReference>
<feature type="binding site" evidence="7">
    <location>
        <position position="69"/>
    </location>
    <ligand>
        <name>[4Fe-4S] cluster</name>
        <dbReference type="ChEBI" id="CHEBI:49883"/>
        <note>4Fe-4S-S-AdoMet</note>
    </ligand>
</feature>
<dbReference type="SFLD" id="SFLDG01060">
    <property type="entry name" value="BATS_domain_containing"/>
    <property type="match status" value="1"/>
</dbReference>
<dbReference type="GO" id="GO:0051539">
    <property type="term" value="F:4 iron, 4 sulfur cluster binding"/>
    <property type="evidence" value="ECO:0007669"/>
    <property type="project" value="UniProtKB-KW"/>
</dbReference>
<evidence type="ECO:0000256" key="8">
    <source>
        <dbReference type="PIRSR" id="PIRSR004762-2"/>
    </source>
</evidence>
<keyword evidence="3" id="KW-0479">Metal-binding</keyword>
<comment type="cofactor">
    <cofactor evidence="7">
        <name>[4Fe-4S] cluster</name>
        <dbReference type="ChEBI" id="CHEBI:49883"/>
    </cofactor>
    <text evidence="7">Binds 1 [4Fe-4S] cluster. The cluster is coordinated with 3 cysteines and an exchangeable S-adenosyl-L-methionine.</text>
</comment>
<dbReference type="InterPro" id="IPR058240">
    <property type="entry name" value="rSAM_sf"/>
</dbReference>
<evidence type="ECO:0000313" key="10">
    <source>
        <dbReference type="EMBL" id="HJG96935.1"/>
    </source>
</evidence>
<keyword evidence="2 7" id="KW-0949">S-adenosyl-L-methionine</keyword>
<dbReference type="Pfam" id="PF04055">
    <property type="entry name" value="Radical_SAM"/>
    <property type="match status" value="1"/>
</dbReference>
<evidence type="ECO:0000256" key="2">
    <source>
        <dbReference type="ARBA" id="ARBA00022691"/>
    </source>
</evidence>
<organism evidence="10 11">
    <name type="scientific">Romboutsia timonensis</name>
    <dbReference type="NCBI Taxonomy" id="1776391"/>
    <lineage>
        <taxon>Bacteria</taxon>
        <taxon>Bacillati</taxon>
        <taxon>Bacillota</taxon>
        <taxon>Clostridia</taxon>
        <taxon>Peptostreptococcales</taxon>
        <taxon>Peptostreptococcaceae</taxon>
        <taxon>Romboutsia</taxon>
    </lineage>
</organism>
<feature type="binding site" evidence="8">
    <location>
        <position position="162"/>
    </location>
    <ligand>
        <name>S-adenosyl-L-methionine</name>
        <dbReference type="ChEBI" id="CHEBI:59789"/>
    </ligand>
</feature>
<dbReference type="InterPro" id="IPR010722">
    <property type="entry name" value="BATS_dom"/>
</dbReference>
<evidence type="ECO:0000256" key="7">
    <source>
        <dbReference type="PIRSR" id="PIRSR004762-1"/>
    </source>
</evidence>
<dbReference type="InterPro" id="IPR006638">
    <property type="entry name" value="Elp3/MiaA/NifB-like_rSAM"/>
</dbReference>
<evidence type="ECO:0000256" key="4">
    <source>
        <dbReference type="ARBA" id="ARBA00023004"/>
    </source>
</evidence>
<reference evidence="10" key="2">
    <citation type="submission" date="2021-09" db="EMBL/GenBank/DDBJ databases">
        <authorList>
            <person name="Gilroy R."/>
        </authorList>
    </citation>
    <scope>NUCLEOTIDE SEQUENCE</scope>
    <source>
        <strain evidence="10">1277</strain>
    </source>
</reference>
<dbReference type="PANTHER" id="PTHR43726">
    <property type="entry name" value="3-METHYLORNITHINE SYNTHASE"/>
    <property type="match status" value="1"/>
</dbReference>
<reference evidence="10" key="1">
    <citation type="journal article" date="2021" name="PeerJ">
        <title>Extensive microbial diversity within the chicken gut microbiome revealed by metagenomics and culture.</title>
        <authorList>
            <person name="Gilroy R."/>
            <person name="Ravi A."/>
            <person name="Getino M."/>
            <person name="Pursley I."/>
            <person name="Horton D.L."/>
            <person name="Alikhan N.F."/>
            <person name="Baker D."/>
            <person name="Gharbi K."/>
            <person name="Hall N."/>
            <person name="Watson M."/>
            <person name="Adriaenssens E.M."/>
            <person name="Foster-Nyarko E."/>
            <person name="Jarju S."/>
            <person name="Secka A."/>
            <person name="Antonio M."/>
            <person name="Oren A."/>
            <person name="Chaudhuri R.R."/>
            <person name="La Ragione R."/>
            <person name="Hildebrand F."/>
            <person name="Pallen M.J."/>
        </authorList>
    </citation>
    <scope>NUCLEOTIDE SEQUENCE</scope>
    <source>
        <strain evidence="10">1277</strain>
    </source>
</reference>
<feature type="binding site" evidence="7">
    <location>
        <position position="66"/>
    </location>
    <ligand>
        <name>[4Fe-4S] cluster</name>
        <dbReference type="ChEBI" id="CHEBI:49883"/>
        <note>4Fe-4S-S-AdoMet</note>
    </ligand>
</feature>
<dbReference type="GO" id="GO:0046872">
    <property type="term" value="F:metal ion binding"/>
    <property type="evidence" value="ECO:0007669"/>
    <property type="project" value="UniProtKB-KW"/>
</dbReference>
<dbReference type="PANTHER" id="PTHR43726:SF1">
    <property type="entry name" value="BIOTIN SYNTHASE"/>
    <property type="match status" value="1"/>
</dbReference>
<dbReference type="GO" id="GO:0044272">
    <property type="term" value="P:sulfur compound biosynthetic process"/>
    <property type="evidence" value="ECO:0007669"/>
    <property type="project" value="UniProtKB-ARBA"/>
</dbReference>
<dbReference type="PROSITE" id="PS51918">
    <property type="entry name" value="RADICAL_SAM"/>
    <property type="match status" value="1"/>
</dbReference>
<evidence type="ECO:0000256" key="5">
    <source>
        <dbReference type="ARBA" id="ARBA00023014"/>
    </source>
</evidence>
<comment type="caution">
    <text evidence="10">The sequence shown here is derived from an EMBL/GenBank/DDBJ whole genome shotgun (WGS) entry which is preliminary data.</text>
</comment>
<dbReference type="InterPro" id="IPR013785">
    <property type="entry name" value="Aldolase_TIM"/>
</dbReference>
<keyword evidence="5 7" id="KW-0411">Iron-sulfur</keyword>
<evidence type="ECO:0000259" key="9">
    <source>
        <dbReference type="PROSITE" id="PS51918"/>
    </source>
</evidence>